<proteinExistence type="predicted"/>
<organism evidence="1">
    <name type="scientific">Oscillatoriales cyanobacterium SpSt-418</name>
    <dbReference type="NCBI Taxonomy" id="2282169"/>
    <lineage>
        <taxon>Bacteria</taxon>
        <taxon>Bacillati</taxon>
        <taxon>Cyanobacteriota</taxon>
        <taxon>Cyanophyceae</taxon>
        <taxon>Oscillatoriophycideae</taxon>
        <taxon>Oscillatoriales</taxon>
    </lineage>
</organism>
<evidence type="ECO:0000313" key="1">
    <source>
        <dbReference type="EMBL" id="HFM97990.1"/>
    </source>
</evidence>
<protein>
    <submittedName>
        <fullName evidence="1">Uncharacterized protein</fullName>
    </submittedName>
</protein>
<name>A0A7C3KDV1_9CYAN</name>
<sequence>MSNASESRQAIPIATDFFCDGHYYVLTSASFGGSGLTPDELANTLASADAAEIETLLSRGVCIPLVFDGDCALDNNTLIVLGDLTEKEEHDWIGRLAWKLNIPCGKFIIQCGGGDAEELAYAISGQPPKPNYQIFQVIEVPPGEYLVEIYAYLASMTVQLSLEEYDENWNLKENDALREWYQSNRPGFDELGYIIRLVPLEVKPPLPSLVPEIGWCGVFELRQPQL</sequence>
<dbReference type="EMBL" id="DSRU01000132">
    <property type="protein sequence ID" value="HFM97990.1"/>
    <property type="molecule type" value="Genomic_DNA"/>
</dbReference>
<comment type="caution">
    <text evidence="1">The sequence shown here is derived from an EMBL/GenBank/DDBJ whole genome shotgun (WGS) entry which is preliminary data.</text>
</comment>
<accession>A0A7C3KDV1</accession>
<reference evidence="1" key="1">
    <citation type="journal article" date="2020" name="mSystems">
        <title>Genome- and Community-Level Interaction Insights into Carbon Utilization and Element Cycling Functions of Hydrothermarchaeota in Hydrothermal Sediment.</title>
        <authorList>
            <person name="Zhou Z."/>
            <person name="Liu Y."/>
            <person name="Xu W."/>
            <person name="Pan J."/>
            <person name="Luo Z.H."/>
            <person name="Li M."/>
        </authorList>
    </citation>
    <scope>NUCLEOTIDE SEQUENCE [LARGE SCALE GENOMIC DNA]</scope>
    <source>
        <strain evidence="1">SpSt-418</strain>
    </source>
</reference>
<dbReference type="AlphaFoldDB" id="A0A7C3KDV1"/>
<gene>
    <name evidence="1" type="ORF">ENR64_09540</name>
</gene>